<proteinExistence type="predicted"/>
<dbReference type="PANTHER" id="PTHR47032">
    <property type="entry name" value="UDP-D-XYLOSE:L-FUCOSE ALPHA-1,3-D-XYLOSYLTRANSFERASE-RELATED"/>
    <property type="match status" value="1"/>
</dbReference>
<evidence type="ECO:0000313" key="3">
    <source>
        <dbReference type="Proteomes" id="UP000232323"/>
    </source>
</evidence>
<dbReference type="Pfam" id="PF03407">
    <property type="entry name" value="Nucleotid_trans"/>
    <property type="match status" value="1"/>
</dbReference>
<gene>
    <name evidence="2" type="ORF">CEUSTIGMA_g12075.t1</name>
</gene>
<dbReference type="GO" id="GO:0005794">
    <property type="term" value="C:Golgi apparatus"/>
    <property type="evidence" value="ECO:0007669"/>
    <property type="project" value="TreeGrafter"/>
</dbReference>
<dbReference type="OrthoDB" id="540503at2759"/>
<comment type="caution">
    <text evidence="2">The sequence shown here is derived from an EMBL/GenBank/DDBJ whole genome shotgun (WGS) entry which is preliminary data.</text>
</comment>
<dbReference type="AlphaFoldDB" id="A0A250XNI4"/>
<organism evidence="2 3">
    <name type="scientific">Chlamydomonas eustigma</name>
    <dbReference type="NCBI Taxonomy" id="1157962"/>
    <lineage>
        <taxon>Eukaryota</taxon>
        <taxon>Viridiplantae</taxon>
        <taxon>Chlorophyta</taxon>
        <taxon>core chlorophytes</taxon>
        <taxon>Chlorophyceae</taxon>
        <taxon>CS clade</taxon>
        <taxon>Chlamydomonadales</taxon>
        <taxon>Chlamydomonadaceae</taxon>
        <taxon>Chlamydomonas</taxon>
    </lineage>
</organism>
<dbReference type="EMBL" id="BEGY01000131">
    <property type="protein sequence ID" value="GAX84654.1"/>
    <property type="molecule type" value="Genomic_DNA"/>
</dbReference>
<name>A0A250XNI4_9CHLO</name>
<reference evidence="2 3" key="1">
    <citation type="submission" date="2017-08" db="EMBL/GenBank/DDBJ databases">
        <title>Acidophilic green algal genome provides insights into adaptation to an acidic environment.</title>
        <authorList>
            <person name="Hirooka S."/>
            <person name="Hirose Y."/>
            <person name="Kanesaki Y."/>
            <person name="Higuchi S."/>
            <person name="Fujiwara T."/>
            <person name="Onuma R."/>
            <person name="Era A."/>
            <person name="Ohbayashi R."/>
            <person name="Uzuka A."/>
            <person name="Nozaki H."/>
            <person name="Yoshikawa H."/>
            <person name="Miyagishima S.Y."/>
        </authorList>
    </citation>
    <scope>NUCLEOTIDE SEQUENCE [LARGE SCALE GENOMIC DNA]</scope>
    <source>
        <strain evidence="2 3">NIES-2499</strain>
    </source>
</reference>
<dbReference type="GO" id="GO:0016757">
    <property type="term" value="F:glycosyltransferase activity"/>
    <property type="evidence" value="ECO:0007669"/>
    <property type="project" value="TreeGrafter"/>
</dbReference>
<sequence>MTAINHANGGSFTKHVVAVAIGPKALQICNLNQSGWGHQCVLDTYCFMDSTTNPSAQMKFNSLLYNMATVQKIVWAREVIKLGFSAFFVDMDVILLRNPLPWLGATFHHADMAFSSENCAPWAGFQEDYIRWRPGQVFWQNIGAYFVNPTLNAFSLLEVWIALARNVLIQGLPTTGQNQLNRVLFDGRKLGVPGQARTCCPLTGQDLLSSDRLSIDADGQVHVAKSAYVVNKTELALYRVGFKRFNTLCGGWCGCDHLTWERRNVLSDAKTQVVRDLYMCNMTDRDMDDLFSFHMNCQSDVKVKQTGFRIWSEKRVIAAAL</sequence>
<keyword evidence="3" id="KW-1185">Reference proteome</keyword>
<dbReference type="Proteomes" id="UP000232323">
    <property type="component" value="Unassembled WGS sequence"/>
</dbReference>
<evidence type="ECO:0000313" key="2">
    <source>
        <dbReference type="EMBL" id="GAX84654.1"/>
    </source>
</evidence>
<feature type="domain" description="Nucleotide-diphospho-sugar transferase" evidence="1">
    <location>
        <begin position="14"/>
        <end position="160"/>
    </location>
</feature>
<accession>A0A250XNI4</accession>
<dbReference type="InterPro" id="IPR005069">
    <property type="entry name" value="Nucl-diP-sugar_transferase"/>
</dbReference>
<dbReference type="InterPro" id="IPR052636">
    <property type="entry name" value="UDP-D-xylose:L-fucose_XylT"/>
</dbReference>
<evidence type="ECO:0000259" key="1">
    <source>
        <dbReference type="Pfam" id="PF03407"/>
    </source>
</evidence>
<dbReference type="PANTHER" id="PTHR47032:SF1">
    <property type="entry name" value="UDP-D-XYLOSE:L-FUCOSE ALPHA-1,3-D-XYLOSYLTRANSFERASE-RELATED"/>
    <property type="match status" value="1"/>
</dbReference>
<protein>
    <recommendedName>
        <fullName evidence="1">Nucleotide-diphospho-sugar transferase domain-containing protein</fullName>
    </recommendedName>
</protein>